<evidence type="ECO:0000313" key="11">
    <source>
        <dbReference type="Proteomes" id="UP000285301"/>
    </source>
</evidence>
<organism evidence="10 11">
    <name type="scientific">Dinothrombium tinctorium</name>
    <dbReference type="NCBI Taxonomy" id="1965070"/>
    <lineage>
        <taxon>Eukaryota</taxon>
        <taxon>Metazoa</taxon>
        <taxon>Ecdysozoa</taxon>
        <taxon>Arthropoda</taxon>
        <taxon>Chelicerata</taxon>
        <taxon>Arachnida</taxon>
        <taxon>Acari</taxon>
        <taxon>Acariformes</taxon>
        <taxon>Trombidiformes</taxon>
        <taxon>Prostigmata</taxon>
        <taxon>Anystina</taxon>
        <taxon>Parasitengona</taxon>
        <taxon>Trombidioidea</taxon>
        <taxon>Trombidiidae</taxon>
        <taxon>Dinothrombium</taxon>
    </lineage>
</organism>
<dbReference type="OrthoDB" id="10258888at2759"/>
<keyword evidence="5" id="KW-0638">Presynaptic neurotoxin</keyword>
<feature type="region of interest" description="Disordered" evidence="9">
    <location>
        <begin position="1541"/>
        <end position="1561"/>
    </location>
</feature>
<evidence type="ECO:0000256" key="8">
    <source>
        <dbReference type="PROSITE-ProRule" id="PRU00023"/>
    </source>
</evidence>
<feature type="compositionally biased region" description="Basic and acidic residues" evidence="9">
    <location>
        <begin position="714"/>
        <end position="727"/>
    </location>
</feature>
<comment type="caution">
    <text evidence="10">The sequence shown here is derived from an EMBL/GenBank/DDBJ whole genome shotgun (WGS) entry which is preliminary data.</text>
</comment>
<dbReference type="PANTHER" id="PTHR24123">
    <property type="entry name" value="ANKYRIN REPEAT-CONTAINING"/>
    <property type="match status" value="1"/>
</dbReference>
<keyword evidence="6 8" id="KW-0040">ANK repeat</keyword>
<evidence type="ECO:0000256" key="2">
    <source>
        <dbReference type="ARBA" id="ARBA00022483"/>
    </source>
</evidence>
<dbReference type="Gene3D" id="1.25.40.20">
    <property type="entry name" value="Ankyrin repeat-containing domain"/>
    <property type="match status" value="3"/>
</dbReference>
<dbReference type="PROSITE" id="PS50297">
    <property type="entry name" value="ANK_REP_REGION"/>
    <property type="match status" value="5"/>
</dbReference>
<feature type="compositionally biased region" description="Polar residues" evidence="9">
    <location>
        <begin position="979"/>
        <end position="994"/>
    </location>
</feature>
<feature type="region of interest" description="Disordered" evidence="9">
    <location>
        <begin position="952"/>
        <end position="1000"/>
    </location>
</feature>
<keyword evidence="7" id="KW-0472">Membrane</keyword>
<feature type="compositionally biased region" description="Low complexity" evidence="9">
    <location>
        <begin position="955"/>
        <end position="966"/>
    </location>
</feature>
<protein>
    <submittedName>
        <fullName evidence="10">Ankyrin repeat-containing protein-like protein</fullName>
    </submittedName>
</protein>
<feature type="compositionally biased region" description="Polar residues" evidence="9">
    <location>
        <begin position="732"/>
        <end position="749"/>
    </location>
</feature>
<evidence type="ECO:0000256" key="4">
    <source>
        <dbReference type="ARBA" id="ARBA00022737"/>
    </source>
</evidence>
<feature type="compositionally biased region" description="Polar residues" evidence="9">
    <location>
        <begin position="677"/>
        <end position="693"/>
    </location>
</feature>
<gene>
    <name evidence="10" type="ORF">B4U79_02449</name>
</gene>
<keyword evidence="5" id="KW-0800">Toxin</keyword>
<feature type="repeat" description="ANK" evidence="8">
    <location>
        <begin position="368"/>
        <end position="400"/>
    </location>
</feature>
<dbReference type="EMBL" id="NCKU01006731">
    <property type="protein sequence ID" value="RWS03212.1"/>
    <property type="molecule type" value="Genomic_DNA"/>
</dbReference>
<evidence type="ECO:0000256" key="3">
    <source>
        <dbReference type="ARBA" id="ARBA00022537"/>
    </source>
</evidence>
<feature type="compositionally biased region" description="Basic and acidic residues" evidence="9">
    <location>
        <begin position="604"/>
        <end position="639"/>
    </location>
</feature>
<keyword evidence="2" id="KW-0268">Exocytosis</keyword>
<feature type="repeat" description="ANK" evidence="8">
    <location>
        <begin position="201"/>
        <end position="233"/>
    </location>
</feature>
<dbReference type="SMART" id="SM00248">
    <property type="entry name" value="ANK"/>
    <property type="match status" value="12"/>
</dbReference>
<comment type="subcellular location">
    <subcellularLocation>
        <location evidence="1">Target cell membrane</location>
    </subcellularLocation>
</comment>
<sequence>MDKRKNSSQQQSLTKVSTIFDVCREGNASVLKLVLKSQPNIVKIRDENNRTLLHYCAETKDPQCGQCLIDLSKNLLHLQDDEGYTVLHLAVINGNKIFTKFLCQKLTDEKEKEQFLNCGDNEGHTAFHWATVCNEIACIDILHEEGASPAVPDIHGAHPLHYASQMCGFSSETGKSSKIGLELLRKLLTFPGVIVDCKDNDGRTPLLWAASSGSSEAILVLLKARADVSEQDKDGLTALHCAASRGYVDCVETLLTLCEAEIDQMDKNGCSALFYATTLGHADCTHVLLKYGAEPNRQDCKGRTAAHCGAAKGQLETLKILAHQGANLWMRNVKGDLPLHEAIKSGRKELVWWLLEQQQGAVNVTNTFGRTPLHLAAIQNNVEMCKILIDAGADINAVMKSKSHMITPLDSALQRGHRSCAKFLLLHGALPATRLNLSHKQSRLSSGSFFDGNMKSDTGFSVETEYTSNNTRTDSSAKIKNINLPTIDHKPRIISSRKIQLFQASETTPEFSATARTENDSHIRTQSIITNVYLQSVNGRQKVPPLKKKTRQKKAAGKRQISSESSYVTIDTGDKNDHKEHLNDKRDLNNSFDENKGVICDLPSRGELDENQRGESVDQENNQKESDDKESIRSMKGESNELGEFINGKDGGKEEAETIATNGNDNSTSKKLEENDNGSNVSNISIKQNSSFKNKGESSELDVSETAESIDVSKFAEKSDKSNENNKHQKGFNKSGSVKSKNTLSSVSLENAIAENGISTSDQYEISEKSVSKENDSDTESNDSKMKAKTEDESGEYLKEGEREKEATTLSSEIEESNNEAAASREGVNESKPKQFEKSSIEKQETIIDSSFSEKQTIHDQSQVDAIQKSDFLRKKSNEQLKISHESNFSDSFTLTEGIKIDYETTADQSLDKLENNNVKQFAQNVAGSVVHSILDDKRIIRDATVENKRKSNLKSNDIGSNSSSSDSKHKESVVKAASDQNTAYLSDENSNENYDMKSKESSSPILINYEKSITIENNSGDKSWTSYHELHSSESGSISSNDGIEDASGLISDADPLLHSSTRQGTLVFDLGQNQDHVTPKRRILSRNNSRCSHKLHYKTYPLNLKALDLSHITSKVNTRGANTQRKEGIDEKLILQTMEKSLRKYQMEKKLFEELQNLKLCQIRSNQANEAVLVKRLATKFADEFRMSGLQLFSGSYTYNSYEKFLYGMNCFKNEIEIELSFELFVSEQLRLLSKSNEQKVLLLIRAVSDENISLACLKRAMSRSIEDGSHSSINSRHGSYSAMHATISDRNIDSDENQDAALISFEEGSLHDVSSLPSNLCHRSVSEFNERSTSSLAGDETENLVDINIYNESREKFKKDSRYSETESMKVESLDFKSDSIAKVDEICVNTKQTEVKSNAKRVIGKRIDYKSVSSKVNTGIGSLKQSASSVSSTTITSATKKQKMPIKTTAKYDQMLKMRQKQKRECLKPEEHIEPVNASINRPKFKRIKMNIPTKAQIKVASNTIAARWQQIRSEQRSKLCKSSSSPELKIIYEINKSKKQETQKNIDANNNKRYTR</sequence>
<dbReference type="STRING" id="1965070.A0A443QJL5"/>
<proteinExistence type="predicted"/>
<feature type="compositionally biased region" description="Basic and acidic residues" evidence="9">
    <location>
        <begin position="766"/>
        <end position="807"/>
    </location>
</feature>
<evidence type="ECO:0000256" key="9">
    <source>
        <dbReference type="SAM" id="MobiDB-lite"/>
    </source>
</evidence>
<dbReference type="InterPro" id="IPR002110">
    <property type="entry name" value="Ankyrin_rpt"/>
</dbReference>
<keyword evidence="3" id="KW-1052">Target cell membrane</keyword>
<keyword evidence="7" id="KW-1053">Target membrane</keyword>
<feature type="repeat" description="ANK" evidence="8">
    <location>
        <begin position="234"/>
        <end position="267"/>
    </location>
</feature>
<keyword evidence="4" id="KW-0677">Repeat</keyword>
<dbReference type="SUPFAM" id="SSF48403">
    <property type="entry name" value="Ankyrin repeat"/>
    <property type="match status" value="1"/>
</dbReference>
<dbReference type="PROSITE" id="PS50088">
    <property type="entry name" value="ANK_REPEAT"/>
    <property type="match status" value="5"/>
</dbReference>
<keyword evidence="5" id="KW-0528">Neurotoxin</keyword>
<reference evidence="10 11" key="1">
    <citation type="journal article" date="2018" name="Gigascience">
        <title>Genomes of trombidid mites reveal novel predicted allergens and laterally-transferred genes associated with secondary metabolism.</title>
        <authorList>
            <person name="Dong X."/>
            <person name="Chaisiri K."/>
            <person name="Xia D."/>
            <person name="Armstrong S.D."/>
            <person name="Fang Y."/>
            <person name="Donnelly M.J."/>
            <person name="Kadowaki T."/>
            <person name="McGarry J.W."/>
            <person name="Darby A.C."/>
            <person name="Makepeace B.L."/>
        </authorList>
    </citation>
    <scope>NUCLEOTIDE SEQUENCE [LARGE SCALE GENOMIC DNA]</scope>
    <source>
        <strain evidence="10">UoL-WK</strain>
    </source>
</reference>
<evidence type="ECO:0000256" key="7">
    <source>
        <dbReference type="ARBA" id="ARBA00023298"/>
    </source>
</evidence>
<feature type="compositionally biased region" description="Polar residues" evidence="9">
    <location>
        <begin position="1550"/>
        <end position="1561"/>
    </location>
</feature>
<name>A0A443QJL5_9ACAR</name>
<evidence type="ECO:0000256" key="5">
    <source>
        <dbReference type="ARBA" id="ARBA00023028"/>
    </source>
</evidence>
<feature type="repeat" description="ANK" evidence="8">
    <location>
        <begin position="268"/>
        <end position="300"/>
    </location>
</feature>
<dbReference type="Proteomes" id="UP000285301">
    <property type="component" value="Unassembled WGS sequence"/>
</dbReference>
<dbReference type="InterPro" id="IPR051165">
    <property type="entry name" value="Multifunctional_ANK_Repeat"/>
</dbReference>
<feature type="region of interest" description="Disordered" evidence="9">
    <location>
        <begin position="540"/>
        <end position="845"/>
    </location>
</feature>
<evidence type="ECO:0000256" key="6">
    <source>
        <dbReference type="ARBA" id="ARBA00023043"/>
    </source>
</evidence>
<feature type="repeat" description="ANK" evidence="8">
    <location>
        <begin position="301"/>
        <end position="333"/>
    </location>
</feature>
<dbReference type="GO" id="GO:0006887">
    <property type="term" value="P:exocytosis"/>
    <property type="evidence" value="ECO:0007669"/>
    <property type="project" value="UniProtKB-KW"/>
</dbReference>
<keyword evidence="11" id="KW-1185">Reference proteome</keyword>
<evidence type="ECO:0000256" key="1">
    <source>
        <dbReference type="ARBA" id="ARBA00004175"/>
    </source>
</evidence>
<dbReference type="PRINTS" id="PR01415">
    <property type="entry name" value="ANKYRIN"/>
</dbReference>
<dbReference type="Pfam" id="PF12796">
    <property type="entry name" value="Ank_2"/>
    <property type="match status" value="3"/>
</dbReference>
<feature type="compositionally biased region" description="Basic and acidic residues" evidence="9">
    <location>
        <begin position="827"/>
        <end position="845"/>
    </location>
</feature>
<accession>A0A443QJL5</accession>
<dbReference type="GO" id="GO:0044218">
    <property type="term" value="C:other organism cell membrane"/>
    <property type="evidence" value="ECO:0007669"/>
    <property type="project" value="UniProtKB-KW"/>
</dbReference>
<evidence type="ECO:0000313" key="10">
    <source>
        <dbReference type="EMBL" id="RWS03212.1"/>
    </source>
</evidence>
<dbReference type="InterPro" id="IPR036770">
    <property type="entry name" value="Ankyrin_rpt-contain_sf"/>
</dbReference>
<feature type="compositionally biased region" description="Basic and acidic residues" evidence="9">
    <location>
        <begin position="572"/>
        <end position="596"/>
    </location>
</feature>
<dbReference type="Pfam" id="PF13637">
    <property type="entry name" value="Ank_4"/>
    <property type="match status" value="1"/>
</dbReference>
<feature type="compositionally biased region" description="Basic residues" evidence="9">
    <location>
        <begin position="545"/>
        <end position="557"/>
    </location>
</feature>
<dbReference type="GO" id="GO:0044231">
    <property type="term" value="C:host cell presynaptic membrane"/>
    <property type="evidence" value="ECO:0007669"/>
    <property type="project" value="UniProtKB-KW"/>
</dbReference>
<dbReference type="PANTHER" id="PTHR24123:SF33">
    <property type="entry name" value="PROTEIN HOS4"/>
    <property type="match status" value="1"/>
</dbReference>